<reference evidence="1" key="1">
    <citation type="submission" date="2021-05" db="EMBL/GenBank/DDBJ databases">
        <authorList>
            <person name="Alioto T."/>
            <person name="Alioto T."/>
            <person name="Gomez Garrido J."/>
        </authorList>
    </citation>
    <scope>NUCLEOTIDE SEQUENCE</scope>
</reference>
<protein>
    <submittedName>
        <fullName evidence="1">(northern house mosquito) hypothetical protein</fullName>
    </submittedName>
</protein>
<proteinExistence type="predicted"/>
<accession>A0A8D8PL21</accession>
<evidence type="ECO:0000313" key="1">
    <source>
        <dbReference type="EMBL" id="CAG6605410.1"/>
    </source>
</evidence>
<dbReference type="EMBL" id="HBUE01248273">
    <property type="protein sequence ID" value="CAG6553076.1"/>
    <property type="molecule type" value="Transcribed_RNA"/>
</dbReference>
<organism evidence="1">
    <name type="scientific">Culex pipiens</name>
    <name type="common">House mosquito</name>
    <dbReference type="NCBI Taxonomy" id="7175"/>
    <lineage>
        <taxon>Eukaryota</taxon>
        <taxon>Metazoa</taxon>
        <taxon>Ecdysozoa</taxon>
        <taxon>Arthropoda</taxon>
        <taxon>Hexapoda</taxon>
        <taxon>Insecta</taxon>
        <taxon>Pterygota</taxon>
        <taxon>Neoptera</taxon>
        <taxon>Endopterygota</taxon>
        <taxon>Diptera</taxon>
        <taxon>Nematocera</taxon>
        <taxon>Culicoidea</taxon>
        <taxon>Culicidae</taxon>
        <taxon>Culicinae</taxon>
        <taxon>Culicini</taxon>
        <taxon>Culex</taxon>
        <taxon>Culex</taxon>
    </lineage>
</organism>
<dbReference type="EMBL" id="HBUE01355458">
    <property type="protein sequence ID" value="CAG6605410.1"/>
    <property type="molecule type" value="Transcribed_RNA"/>
</dbReference>
<name>A0A8D8PL21_CULPI</name>
<dbReference type="AlphaFoldDB" id="A0A8D8PL21"/>
<sequence length="113" mass="12585">MPSPRIASNCCADSSDCRLFSKSDNDIEKPISLSSASRSSTELLDIMDVIFCFAASREQSLRRTSAKALATSAEDPELGATPSWDRFYSLHVICWLLHTKDHTKTLLAQEFNQ</sequence>